<dbReference type="Pfam" id="PF17170">
    <property type="entry name" value="DUF5128"/>
    <property type="match status" value="1"/>
</dbReference>
<organism evidence="1 2">
    <name type="scientific">Candidatus Cryptobacteroides merdipullorum</name>
    <dbReference type="NCBI Taxonomy" id="2840771"/>
    <lineage>
        <taxon>Bacteria</taxon>
        <taxon>Pseudomonadati</taxon>
        <taxon>Bacteroidota</taxon>
        <taxon>Bacteroidia</taxon>
        <taxon>Bacteroidales</taxon>
        <taxon>Candidatus Cryptobacteroides</taxon>
    </lineage>
</organism>
<reference evidence="1" key="1">
    <citation type="submission" date="2020-10" db="EMBL/GenBank/DDBJ databases">
        <authorList>
            <person name="Gilroy R."/>
        </authorList>
    </citation>
    <scope>NUCLEOTIDE SEQUENCE</scope>
    <source>
        <strain evidence="1">ChiHecec2B26-709</strain>
    </source>
</reference>
<dbReference type="Gene3D" id="2.120.10.30">
    <property type="entry name" value="TolB, C-terminal domain"/>
    <property type="match status" value="1"/>
</dbReference>
<evidence type="ECO:0000313" key="1">
    <source>
        <dbReference type="EMBL" id="HIT46318.1"/>
    </source>
</evidence>
<sequence length="375" mass="42850">MTIPGICRAVSMMPAMFVLVVACSPRNDAEIRIEKNFVGEVRLDEIYDEISFVPLRFAESAPVANVYQSVVAEGKIFLNTNSTIVEYSMDGDFIRSVGHRGRGPGEYANINSFYVADGYVYILDWNRKLVKYSVDGEFVREMRLDWFAGSVFARDGRLVITSGYQNPGDLFNVFDAESFEPETSFQPVNENRFSYRQFMFPNCFALYGEDVIYYEELSNEVYSLDLDKGTADVRYSFDLLGKNPPEGYWDRRFGSIIDLLEDINANGYNRGFSRYQESDRQIFFTFSTTDADSPLQGNLYDKRSGESRQFTSVIIDDDIPPVSLRDIYFGYSTDTICMILPESAFFDEDGRPYTEHLFPSYEPDGNPVAIIAKLK</sequence>
<evidence type="ECO:0000313" key="2">
    <source>
        <dbReference type="Proteomes" id="UP000886881"/>
    </source>
</evidence>
<comment type="caution">
    <text evidence="1">The sequence shown here is derived from an EMBL/GenBank/DDBJ whole genome shotgun (WGS) entry which is preliminary data.</text>
</comment>
<name>A0A9D1GLT9_9BACT</name>
<protein>
    <submittedName>
        <fullName evidence="1">6-bladed beta-propeller</fullName>
    </submittedName>
</protein>
<accession>A0A9D1GLT9</accession>
<reference evidence="1" key="2">
    <citation type="journal article" date="2021" name="PeerJ">
        <title>Extensive microbial diversity within the chicken gut microbiome revealed by metagenomics and culture.</title>
        <authorList>
            <person name="Gilroy R."/>
            <person name="Ravi A."/>
            <person name="Getino M."/>
            <person name="Pursley I."/>
            <person name="Horton D.L."/>
            <person name="Alikhan N.F."/>
            <person name="Baker D."/>
            <person name="Gharbi K."/>
            <person name="Hall N."/>
            <person name="Watson M."/>
            <person name="Adriaenssens E.M."/>
            <person name="Foster-Nyarko E."/>
            <person name="Jarju S."/>
            <person name="Secka A."/>
            <person name="Antonio M."/>
            <person name="Oren A."/>
            <person name="Chaudhuri R.R."/>
            <person name="La Ragione R."/>
            <person name="Hildebrand F."/>
            <person name="Pallen M.J."/>
        </authorList>
    </citation>
    <scope>NUCLEOTIDE SEQUENCE</scope>
    <source>
        <strain evidence="1">ChiHecec2B26-709</strain>
    </source>
</reference>
<dbReference type="EMBL" id="DVLC01000007">
    <property type="protein sequence ID" value="HIT46318.1"/>
    <property type="molecule type" value="Genomic_DNA"/>
</dbReference>
<dbReference type="Proteomes" id="UP000886881">
    <property type="component" value="Unassembled WGS sequence"/>
</dbReference>
<gene>
    <name evidence="1" type="ORF">IAC35_00490</name>
</gene>
<dbReference type="InterPro" id="IPR011042">
    <property type="entry name" value="6-blade_b-propeller_TolB-like"/>
</dbReference>
<dbReference type="AlphaFoldDB" id="A0A9D1GLT9"/>
<dbReference type="SUPFAM" id="SSF63829">
    <property type="entry name" value="Calcium-dependent phosphotriesterase"/>
    <property type="match status" value="1"/>
</dbReference>
<proteinExistence type="predicted"/>